<dbReference type="GO" id="GO:0005886">
    <property type="term" value="C:plasma membrane"/>
    <property type="evidence" value="ECO:0007669"/>
    <property type="project" value="UniProtKB-SubCell"/>
</dbReference>
<dbReference type="GO" id="GO:0006508">
    <property type="term" value="P:proteolysis"/>
    <property type="evidence" value="ECO:0007669"/>
    <property type="project" value="UniProtKB-KW"/>
</dbReference>
<keyword evidence="6 13" id="KW-0812">Transmembrane</keyword>
<sequence>MFDNISIPTILVSYVALLFSLSVHEASHASAAHLLGDDTASSQGRMSLNPLVHMDPLGTVVFPLLGLIFGGFFIGWAKPVPFNPLYFTRKIRMKTSGALVSLAGPASNVILSFLFLGVMCISIRLSVPEVAERWKLLQAAFHGPETLVRLGLPLGQVLLLGLGGSLVFMNVLLAAFNILPLGPLDGAGVLRGVLPDPWLPKYDRIRYHPYTMPILFLLMLTGAVGFLLGPVRTFLYWALNPLARLILGV</sequence>
<keyword evidence="4" id="KW-1003">Cell membrane</keyword>
<comment type="cofactor">
    <cofactor evidence="1">
        <name>Zn(2+)</name>
        <dbReference type="ChEBI" id="CHEBI:29105"/>
    </cofactor>
</comment>
<comment type="subcellular location">
    <subcellularLocation>
        <location evidence="2">Cell membrane</location>
        <topology evidence="2">Multi-pass membrane protein</topology>
    </subcellularLocation>
</comment>
<evidence type="ECO:0000313" key="16">
    <source>
        <dbReference type="Proteomes" id="UP000709959"/>
    </source>
</evidence>
<dbReference type="Pfam" id="PF02163">
    <property type="entry name" value="Peptidase_M50"/>
    <property type="match status" value="1"/>
</dbReference>
<evidence type="ECO:0000256" key="6">
    <source>
        <dbReference type="ARBA" id="ARBA00022692"/>
    </source>
</evidence>
<feature type="domain" description="Peptidase M50" evidence="14">
    <location>
        <begin position="15"/>
        <end position="195"/>
    </location>
</feature>
<dbReference type="GO" id="GO:0046872">
    <property type="term" value="F:metal ion binding"/>
    <property type="evidence" value="ECO:0007669"/>
    <property type="project" value="UniProtKB-KW"/>
</dbReference>
<reference evidence="15 16" key="1">
    <citation type="submission" date="2020-10" db="EMBL/GenBank/DDBJ databases">
        <title>Connecting structure to function with the recovery of over 1000 high-quality activated sludge metagenome-assembled genomes encoding full-length rRNA genes using long-read sequencing.</title>
        <authorList>
            <person name="Singleton C.M."/>
            <person name="Petriglieri F."/>
            <person name="Kristensen J.M."/>
            <person name="Kirkegaard R.H."/>
            <person name="Michaelsen T.Y."/>
            <person name="Andersen M.H."/>
            <person name="Karst S.M."/>
            <person name="Dueholm M.S."/>
            <person name="Nielsen P.H."/>
            <person name="Albertsen M."/>
        </authorList>
    </citation>
    <scope>NUCLEOTIDE SEQUENCE [LARGE SCALE GENOMIC DNA]</scope>
    <source>
        <strain evidence="15">OdNE_18-Q3-R46-58_MAXAC.008</strain>
    </source>
</reference>
<evidence type="ECO:0000256" key="5">
    <source>
        <dbReference type="ARBA" id="ARBA00022670"/>
    </source>
</evidence>
<keyword evidence="11" id="KW-0482">Metalloprotease</keyword>
<organism evidence="15 16">
    <name type="scientific">Candidatus Geothrix odensensis</name>
    <dbReference type="NCBI Taxonomy" id="2954440"/>
    <lineage>
        <taxon>Bacteria</taxon>
        <taxon>Pseudomonadati</taxon>
        <taxon>Acidobacteriota</taxon>
        <taxon>Holophagae</taxon>
        <taxon>Holophagales</taxon>
        <taxon>Holophagaceae</taxon>
        <taxon>Geothrix</taxon>
    </lineage>
</organism>
<dbReference type="InterPro" id="IPR052348">
    <property type="entry name" value="Metallopeptidase_M50B"/>
</dbReference>
<evidence type="ECO:0000259" key="14">
    <source>
        <dbReference type="Pfam" id="PF02163"/>
    </source>
</evidence>
<evidence type="ECO:0000256" key="9">
    <source>
        <dbReference type="ARBA" id="ARBA00022833"/>
    </source>
</evidence>
<gene>
    <name evidence="15" type="ORF">IPN91_03125</name>
</gene>
<feature type="transmembrane region" description="Helical" evidence="13">
    <location>
        <begin position="56"/>
        <end position="77"/>
    </location>
</feature>
<keyword evidence="9" id="KW-0862">Zinc</keyword>
<evidence type="ECO:0000256" key="10">
    <source>
        <dbReference type="ARBA" id="ARBA00022989"/>
    </source>
</evidence>
<evidence type="ECO:0000256" key="12">
    <source>
        <dbReference type="ARBA" id="ARBA00023136"/>
    </source>
</evidence>
<evidence type="ECO:0000256" key="13">
    <source>
        <dbReference type="SAM" id="Phobius"/>
    </source>
</evidence>
<keyword evidence="12 13" id="KW-0472">Membrane</keyword>
<dbReference type="InterPro" id="IPR044537">
    <property type="entry name" value="Rip2-like"/>
</dbReference>
<keyword evidence="8" id="KW-0378">Hydrolase</keyword>
<evidence type="ECO:0000256" key="2">
    <source>
        <dbReference type="ARBA" id="ARBA00004651"/>
    </source>
</evidence>
<evidence type="ECO:0000256" key="3">
    <source>
        <dbReference type="ARBA" id="ARBA00007931"/>
    </source>
</evidence>
<dbReference type="CDD" id="cd06158">
    <property type="entry name" value="S2P-M50_like_1"/>
    <property type="match status" value="1"/>
</dbReference>
<evidence type="ECO:0000256" key="1">
    <source>
        <dbReference type="ARBA" id="ARBA00001947"/>
    </source>
</evidence>
<comment type="caution">
    <text evidence="15">The sequence shown here is derived from an EMBL/GenBank/DDBJ whole genome shotgun (WGS) entry which is preliminary data.</text>
</comment>
<keyword evidence="7" id="KW-0479">Metal-binding</keyword>
<dbReference type="InterPro" id="IPR008915">
    <property type="entry name" value="Peptidase_M50"/>
</dbReference>
<proteinExistence type="inferred from homology"/>
<keyword evidence="10 13" id="KW-1133">Transmembrane helix</keyword>
<dbReference type="EMBL" id="JADKCH010000001">
    <property type="protein sequence ID" value="MBK8571636.1"/>
    <property type="molecule type" value="Genomic_DNA"/>
</dbReference>
<dbReference type="PANTHER" id="PTHR35864">
    <property type="entry name" value="ZINC METALLOPROTEASE MJ0611-RELATED"/>
    <property type="match status" value="1"/>
</dbReference>
<accession>A0A936F0Q1</accession>
<dbReference type="AlphaFoldDB" id="A0A936F0Q1"/>
<feature type="transmembrane region" description="Helical" evidence="13">
    <location>
        <begin position="214"/>
        <end position="239"/>
    </location>
</feature>
<protein>
    <submittedName>
        <fullName evidence="15">Site-2 protease family protein</fullName>
    </submittedName>
</protein>
<dbReference type="GO" id="GO:0008237">
    <property type="term" value="F:metallopeptidase activity"/>
    <property type="evidence" value="ECO:0007669"/>
    <property type="project" value="UniProtKB-KW"/>
</dbReference>
<name>A0A936F0Q1_9BACT</name>
<evidence type="ECO:0000256" key="11">
    <source>
        <dbReference type="ARBA" id="ARBA00023049"/>
    </source>
</evidence>
<keyword evidence="5 15" id="KW-0645">Protease</keyword>
<evidence type="ECO:0000256" key="7">
    <source>
        <dbReference type="ARBA" id="ARBA00022723"/>
    </source>
</evidence>
<evidence type="ECO:0000256" key="8">
    <source>
        <dbReference type="ARBA" id="ARBA00022801"/>
    </source>
</evidence>
<dbReference type="PANTHER" id="PTHR35864:SF1">
    <property type="entry name" value="ZINC METALLOPROTEASE YWHC-RELATED"/>
    <property type="match status" value="1"/>
</dbReference>
<dbReference type="Proteomes" id="UP000709959">
    <property type="component" value="Unassembled WGS sequence"/>
</dbReference>
<comment type="similarity">
    <text evidence="3">Belongs to the peptidase M50B family.</text>
</comment>
<feature type="transmembrane region" description="Helical" evidence="13">
    <location>
        <begin position="157"/>
        <end position="179"/>
    </location>
</feature>
<evidence type="ECO:0000313" key="15">
    <source>
        <dbReference type="EMBL" id="MBK8571636.1"/>
    </source>
</evidence>
<evidence type="ECO:0000256" key="4">
    <source>
        <dbReference type="ARBA" id="ARBA00022475"/>
    </source>
</evidence>
<feature type="transmembrane region" description="Helical" evidence="13">
    <location>
        <begin position="98"/>
        <end position="125"/>
    </location>
</feature>